<keyword evidence="1" id="KW-0472">Membrane</keyword>
<reference evidence="2" key="2">
    <citation type="journal article" date="2015" name="Fish Shellfish Immunol.">
        <title>Early steps in the European eel (Anguilla anguilla)-Vibrio vulnificus interaction in the gills: Role of the RtxA13 toxin.</title>
        <authorList>
            <person name="Callol A."/>
            <person name="Pajuelo D."/>
            <person name="Ebbesson L."/>
            <person name="Teles M."/>
            <person name="MacKenzie S."/>
            <person name="Amaro C."/>
        </authorList>
    </citation>
    <scope>NUCLEOTIDE SEQUENCE</scope>
</reference>
<dbReference type="EMBL" id="GBXM01015418">
    <property type="protein sequence ID" value="JAH93159.1"/>
    <property type="molecule type" value="Transcribed_RNA"/>
</dbReference>
<protein>
    <submittedName>
        <fullName evidence="2">Uncharacterized protein</fullName>
    </submittedName>
</protein>
<name>A0A0E9WRU4_ANGAN</name>
<sequence length="75" mass="9260">MTCIPLQKENSYRLTDHRNVYFTFTFQMSKVLIESRTTLVPHWLRHYPLTFPRHASVVISFPFFFHYFFLFLHFI</sequence>
<evidence type="ECO:0000313" key="2">
    <source>
        <dbReference type="EMBL" id="JAH93159.1"/>
    </source>
</evidence>
<keyword evidence="1" id="KW-0812">Transmembrane</keyword>
<keyword evidence="1" id="KW-1133">Transmembrane helix</keyword>
<reference evidence="2" key="1">
    <citation type="submission" date="2014-11" db="EMBL/GenBank/DDBJ databases">
        <authorList>
            <person name="Amaro Gonzalez C."/>
        </authorList>
    </citation>
    <scope>NUCLEOTIDE SEQUENCE</scope>
</reference>
<proteinExistence type="predicted"/>
<organism evidence="2">
    <name type="scientific">Anguilla anguilla</name>
    <name type="common">European freshwater eel</name>
    <name type="synonym">Muraena anguilla</name>
    <dbReference type="NCBI Taxonomy" id="7936"/>
    <lineage>
        <taxon>Eukaryota</taxon>
        <taxon>Metazoa</taxon>
        <taxon>Chordata</taxon>
        <taxon>Craniata</taxon>
        <taxon>Vertebrata</taxon>
        <taxon>Euteleostomi</taxon>
        <taxon>Actinopterygii</taxon>
        <taxon>Neopterygii</taxon>
        <taxon>Teleostei</taxon>
        <taxon>Anguilliformes</taxon>
        <taxon>Anguillidae</taxon>
        <taxon>Anguilla</taxon>
    </lineage>
</organism>
<accession>A0A0E9WRU4</accession>
<dbReference type="AlphaFoldDB" id="A0A0E9WRU4"/>
<evidence type="ECO:0000256" key="1">
    <source>
        <dbReference type="SAM" id="Phobius"/>
    </source>
</evidence>
<feature type="transmembrane region" description="Helical" evidence="1">
    <location>
        <begin position="54"/>
        <end position="74"/>
    </location>
</feature>